<keyword evidence="1" id="KW-0175">Coiled coil</keyword>
<name>A0A7L4DWX5_9AVES</name>
<comment type="caution">
    <text evidence="8">The sequence shown here is derived from an EMBL/GenBank/DDBJ whole genome shotgun (WGS) entry which is preliminary data.</text>
</comment>
<evidence type="ECO:0000313" key="9">
    <source>
        <dbReference type="Proteomes" id="UP000541249"/>
    </source>
</evidence>
<evidence type="ECO:0000256" key="5">
    <source>
        <dbReference type="ARBA" id="ARBA00075107"/>
    </source>
</evidence>
<feature type="non-terminal residue" evidence="8">
    <location>
        <position position="740"/>
    </location>
</feature>
<evidence type="ECO:0000256" key="1">
    <source>
        <dbReference type="ARBA" id="ARBA00023054"/>
    </source>
</evidence>
<feature type="non-terminal residue" evidence="8">
    <location>
        <position position="1"/>
    </location>
</feature>
<dbReference type="CDD" id="cd01270">
    <property type="entry name" value="PTB_CAPON-like"/>
    <property type="match status" value="1"/>
</dbReference>
<dbReference type="Gene3D" id="2.30.29.30">
    <property type="entry name" value="Pleckstrin-homology domain (PH domain)/Phosphotyrosine-binding domain (PTB)"/>
    <property type="match status" value="1"/>
</dbReference>
<feature type="domain" description="PID" evidence="7">
    <location>
        <begin position="29"/>
        <end position="165"/>
    </location>
</feature>
<evidence type="ECO:0000256" key="3">
    <source>
        <dbReference type="ARBA" id="ARBA00067706"/>
    </source>
</evidence>
<accession>A0A7L4DWX5</accession>
<dbReference type="PROSITE" id="PS01179">
    <property type="entry name" value="PID"/>
    <property type="match status" value="1"/>
</dbReference>
<feature type="compositionally biased region" description="Low complexity" evidence="6">
    <location>
        <begin position="395"/>
        <end position="404"/>
    </location>
</feature>
<gene>
    <name evidence="8" type="primary">Nos1ap</name>
    <name evidence="8" type="ORF">EURGUL_R00108</name>
</gene>
<feature type="region of interest" description="Disordered" evidence="6">
    <location>
        <begin position="379"/>
        <end position="404"/>
    </location>
</feature>
<feature type="region of interest" description="Disordered" evidence="6">
    <location>
        <begin position="497"/>
        <end position="526"/>
    </location>
</feature>
<dbReference type="Proteomes" id="UP000541249">
    <property type="component" value="Unassembled WGS sequence"/>
</dbReference>
<evidence type="ECO:0000259" key="7">
    <source>
        <dbReference type="PROSITE" id="PS01179"/>
    </source>
</evidence>
<keyword evidence="9" id="KW-1185">Reference proteome</keyword>
<dbReference type="AlphaFoldDB" id="A0A7L4DWX5"/>
<dbReference type="GO" id="GO:0050998">
    <property type="term" value="F:nitric-oxide synthase binding"/>
    <property type="evidence" value="ECO:0007669"/>
    <property type="project" value="TreeGrafter"/>
</dbReference>
<protein>
    <recommendedName>
        <fullName evidence="3">Carboxyl-terminal PDZ ligand of neuronal nitric oxide synthase protein</fullName>
    </recommendedName>
    <alternativeName>
        <fullName evidence="5">C-terminal PDZ ligand of neuronal nitric oxide synthase protein</fullName>
    </alternativeName>
    <alternativeName>
        <fullName evidence="4">Nitric oxide synthase 1 adaptor protein</fullName>
    </alternativeName>
</protein>
<comment type="function">
    <text evidence="2">Adapter protein involved in neuronal nitric-oxide (NO) synthesis regulation via its association with nNOS/NOS1. The complex formed with NOS1 and synapsins is necessary for specific NO and synapsin functions at a presynaptic level. Mediates an indirect interaction between NOS1 and RASD1 leading to enhance the ability of NOS1 to activate RASD1. Competes with DLG4 for interaction with NOS1, possibly affecting NOS1 activity by regulating the interaction between NOS1 and DLG4. In kidney podocytes, plays a role in podosomes and filopodia formation through CDC42 activation.</text>
</comment>
<evidence type="ECO:0000256" key="2">
    <source>
        <dbReference type="ARBA" id="ARBA00054402"/>
    </source>
</evidence>
<dbReference type="SUPFAM" id="SSF50729">
    <property type="entry name" value="PH domain-like"/>
    <property type="match status" value="1"/>
</dbReference>
<dbReference type="OrthoDB" id="10030336at2759"/>
<dbReference type="InterPro" id="IPR051133">
    <property type="entry name" value="Adapter_Engulfment-Domain"/>
</dbReference>
<dbReference type="InterPro" id="IPR011993">
    <property type="entry name" value="PH-like_dom_sf"/>
</dbReference>
<evidence type="ECO:0000313" key="8">
    <source>
        <dbReference type="EMBL" id="NXW65842.1"/>
    </source>
</evidence>
<feature type="region of interest" description="Disordered" evidence="6">
    <location>
        <begin position="582"/>
        <end position="740"/>
    </location>
</feature>
<evidence type="ECO:0000256" key="6">
    <source>
        <dbReference type="SAM" id="MobiDB-lite"/>
    </source>
</evidence>
<feature type="region of interest" description="Disordered" evidence="6">
    <location>
        <begin position="171"/>
        <end position="191"/>
    </location>
</feature>
<dbReference type="FunFam" id="2.30.29.30:FF:000124">
    <property type="entry name" value="carboxyl-terminal PDZ ligand of neuronal nitric oxide synthase protein-like"/>
    <property type="match status" value="1"/>
</dbReference>
<sequence length="740" mass="81060">MPAKSKYNLVDDRHDLRIPLHNEDAFQHGICFEAKYIGSLDVPRPNSRVEIVTAMRRIRYEFKAKNIKKKKVSLIVSVDGVKVILKKKKKKKEWAWDENKMLVMHDPIYRIFYVSHDSQDLKIFSYIARDGSSNVFRCNVFKSKKKSQAMRIVRTVGQAFEVCHKLSLQHTQQNADGQEDGDSERNGDDLDVPACRLTSAERAAASAEETDIDAVELPLPGADILDFSRGVTDLDAVGKEASAYADAKGCLHPEDILTASPKMLLPSSAQLPDLGTPLSAHHQMQLLQQLLQQQQTQVAVAQVHLLKDQLAAEAAARLEAQARVHQLLLQNKDLLQHISLLVKQVQELELKLAGNTTTGSQDSLLEITFRSNVLPVLCDPTTPQPEDIHPPPLGPSSGFPSSLGSPIGRNDCLVKLECYRFLPDSGPPDPEPALGSLELIKFRESGIASEYESNTDESEERDSWSQEEPPRLLHVQPRQDLGDSLEDEIAVMFENASASTAPTPRPQHIPITAGTLPQPSRPAGSQHLRNLGKAMGAKVNDLLRRKEPASLPSVGVMEVNASAGAMLGTGQPASEDQAMGLDAIPRLDPPPPATRKRTPRALKTPQDMLIAPQPMGTSSRSSMEELPELPTAHSDPTEEQLGMRDLSPPKCPGVPSMMGTLEPSGDQPPDALPVPDLIHKGSLESQRRAGERATETSPRTEKPSQRPGLEDEPPGSTGQPELCAPNWEVEGPHPDLLSFE</sequence>
<organism evidence="8 9">
    <name type="scientific">Eurystomus gularis</name>
    <dbReference type="NCBI Taxonomy" id="325343"/>
    <lineage>
        <taxon>Eukaryota</taxon>
        <taxon>Metazoa</taxon>
        <taxon>Chordata</taxon>
        <taxon>Craniata</taxon>
        <taxon>Vertebrata</taxon>
        <taxon>Euteleostomi</taxon>
        <taxon>Archelosauria</taxon>
        <taxon>Archosauria</taxon>
        <taxon>Dinosauria</taxon>
        <taxon>Saurischia</taxon>
        <taxon>Theropoda</taxon>
        <taxon>Coelurosauria</taxon>
        <taxon>Aves</taxon>
        <taxon>Neognathae</taxon>
        <taxon>Neoaves</taxon>
        <taxon>Telluraves</taxon>
        <taxon>Coraciimorphae</taxon>
        <taxon>Coraciiformes</taxon>
        <taxon>Coraciidae</taxon>
        <taxon>Eurystomus</taxon>
    </lineage>
</organism>
<dbReference type="InterPro" id="IPR027851">
    <property type="entry name" value="DUF4628"/>
</dbReference>
<dbReference type="Pfam" id="PF15429">
    <property type="entry name" value="DUF4628"/>
    <property type="match status" value="1"/>
</dbReference>
<dbReference type="EMBL" id="VZZY01024369">
    <property type="protein sequence ID" value="NXW65842.1"/>
    <property type="molecule type" value="Genomic_DNA"/>
</dbReference>
<dbReference type="PANTHER" id="PTHR11232">
    <property type="entry name" value="PHOSPHOTYROSINE INTERACTION DOMAIN-CONTAINING FAMILY MEMBER"/>
    <property type="match status" value="1"/>
</dbReference>
<feature type="region of interest" description="Disordered" evidence="6">
    <location>
        <begin position="449"/>
        <end position="477"/>
    </location>
</feature>
<dbReference type="InterPro" id="IPR006020">
    <property type="entry name" value="PTB/PI_dom"/>
</dbReference>
<dbReference type="Pfam" id="PF00640">
    <property type="entry name" value="PID"/>
    <property type="match status" value="1"/>
</dbReference>
<dbReference type="PANTHER" id="PTHR11232:SF76">
    <property type="entry name" value="CARBOXYL-TERMINAL PDZ LIGAND OF NEURONAL NITRIC OXIDE SYNTHASE PROTEIN"/>
    <property type="match status" value="1"/>
</dbReference>
<feature type="compositionally biased region" description="Basic and acidic residues" evidence="6">
    <location>
        <begin position="677"/>
        <end position="704"/>
    </location>
</feature>
<feature type="compositionally biased region" description="Basic and acidic residues" evidence="6">
    <location>
        <begin position="461"/>
        <end position="471"/>
    </location>
</feature>
<evidence type="ECO:0000256" key="4">
    <source>
        <dbReference type="ARBA" id="ARBA00075003"/>
    </source>
</evidence>
<dbReference type="SMART" id="SM00462">
    <property type="entry name" value="PTB"/>
    <property type="match status" value="1"/>
</dbReference>
<proteinExistence type="predicted"/>
<reference evidence="8 9" key="1">
    <citation type="submission" date="2019-09" db="EMBL/GenBank/DDBJ databases">
        <title>Bird 10,000 Genomes (B10K) Project - Family phase.</title>
        <authorList>
            <person name="Zhang G."/>
        </authorList>
    </citation>
    <scope>NUCLEOTIDE SEQUENCE [LARGE SCALE GENOMIC DNA]</scope>
    <source>
        <strain evidence="8">B10K-DU-002-51</strain>
        <tissue evidence="8">Muscle</tissue>
    </source>
</reference>